<comment type="caution">
    <text evidence="3">Lacks conserved residue(s) required for the propagation of feature annotation.</text>
</comment>
<comment type="catalytic activity">
    <reaction evidence="3">
        <text>alpha-D-glucosamine 6-phosphate + H2O = beta-D-fructose 6-phosphate + NH4(+)</text>
        <dbReference type="Rhea" id="RHEA:12172"/>
        <dbReference type="ChEBI" id="CHEBI:15377"/>
        <dbReference type="ChEBI" id="CHEBI:28938"/>
        <dbReference type="ChEBI" id="CHEBI:57634"/>
        <dbReference type="ChEBI" id="CHEBI:75989"/>
        <dbReference type="EC" id="3.5.99.6"/>
    </reaction>
</comment>
<sequence>MELIITDTTSQLGEAAATLVAEQVHRQRNSVLGLATGSSPLPAYEHLGRTIRTDFAGVTCFALDEYVGLTAAHTQSYRRFVAERITGPLGIVPGRVHVPTGDAEDLDAECAAYEQAIADAGGVDLQILGIGRNGHLAFNEPGSAFSSRTRPVRLAEDTRRANARFFDAPEHVPQYALTQGLGTIMEARHLLLVAAGPGKAAPLAAALNGPVTEDFPASIIQRHPNVTVIADSAAAALLHPASAVTVP</sequence>
<dbReference type="RefSeq" id="WP_066494600.1">
    <property type="nucleotide sequence ID" value="NZ_BJMO01000031.1"/>
</dbReference>
<feature type="active site" description="Proton acceptor; for ring-opening step" evidence="3">
    <location>
        <position position="135"/>
    </location>
</feature>
<evidence type="ECO:0000256" key="1">
    <source>
        <dbReference type="ARBA" id="ARBA00022801"/>
    </source>
</evidence>
<feature type="active site" description="Proton acceptor; for enolization step" evidence="3">
    <location>
        <position position="64"/>
    </location>
</feature>
<dbReference type="InterPro" id="IPR004547">
    <property type="entry name" value="Glucosamine6P_isomerase"/>
</dbReference>
<dbReference type="UniPathway" id="UPA00629">
    <property type="reaction ID" value="UER00684"/>
</dbReference>
<comment type="function">
    <text evidence="3">Catalyzes the reversible isomerization-deamination of glucosamine 6-phosphate (GlcN6P) to form fructose 6-phosphate (Fru6P) and ammonium ion.</text>
</comment>
<keyword evidence="6" id="KW-1185">Reference proteome</keyword>
<evidence type="ECO:0000256" key="3">
    <source>
        <dbReference type="HAMAP-Rule" id="MF_01241"/>
    </source>
</evidence>
<proteinExistence type="inferred from homology"/>
<comment type="similarity">
    <text evidence="3">Belongs to the glucosamine/galactosamine-6-phosphate isomerase family. NagB subfamily.</text>
</comment>
<dbReference type="Pfam" id="PF01182">
    <property type="entry name" value="Glucosamine_iso"/>
    <property type="match status" value="1"/>
</dbReference>
<feature type="active site" description="For ring-opening step" evidence="3">
    <location>
        <position position="140"/>
    </location>
</feature>
<feature type="active site" description="For ring-opening step" evidence="3">
    <location>
        <position position="133"/>
    </location>
</feature>
<dbReference type="PROSITE" id="PS01161">
    <property type="entry name" value="GLC_GALNAC_ISOMERASE"/>
    <property type="match status" value="1"/>
</dbReference>
<dbReference type="SUPFAM" id="SSF100950">
    <property type="entry name" value="NagB/RpiA/CoA transferase-like"/>
    <property type="match status" value="1"/>
</dbReference>
<keyword evidence="2 3" id="KW-0119">Carbohydrate metabolism</keyword>
<gene>
    <name evidence="3" type="primary">nagB</name>
    <name evidence="5" type="ORF">SA2016_0321</name>
</gene>
<dbReference type="CDD" id="cd01399">
    <property type="entry name" value="GlcN6P_deaminase"/>
    <property type="match status" value="1"/>
</dbReference>
<feature type="domain" description="Glucosamine/galactosamine-6-phosphate isomerase" evidence="4">
    <location>
        <begin position="9"/>
        <end position="223"/>
    </location>
</feature>
<dbReference type="GO" id="GO:0004342">
    <property type="term" value="F:glucosamine-6-phosphate deaminase activity"/>
    <property type="evidence" value="ECO:0007669"/>
    <property type="project" value="UniProtKB-UniRule"/>
</dbReference>
<dbReference type="Gene3D" id="3.40.50.1360">
    <property type="match status" value="1"/>
</dbReference>
<comment type="pathway">
    <text evidence="3">Amino-sugar metabolism; N-acetylneuraminate degradation; D-fructose 6-phosphate from N-acetylneuraminate: step 5/5.</text>
</comment>
<dbReference type="PANTHER" id="PTHR11280">
    <property type="entry name" value="GLUCOSAMINE-6-PHOSPHATE ISOMERASE"/>
    <property type="match status" value="1"/>
</dbReference>
<evidence type="ECO:0000259" key="4">
    <source>
        <dbReference type="Pfam" id="PF01182"/>
    </source>
</evidence>
<protein>
    <recommendedName>
        <fullName evidence="3">Glucosamine-6-phosphate deaminase</fullName>
        <ecNumber evidence="3">3.5.99.6</ecNumber>
    </recommendedName>
    <alternativeName>
        <fullName evidence="3">GlcN6P deaminase</fullName>
        <shortName evidence="3">GNPDA</shortName>
    </alternativeName>
    <alternativeName>
        <fullName evidence="3">Glucosamine-6-phosphate isomerase</fullName>
    </alternativeName>
</protein>
<dbReference type="AlphaFoldDB" id="A0A127A077"/>
<dbReference type="EC" id="3.5.99.6" evidence="3"/>
<dbReference type="EMBL" id="CP014518">
    <property type="protein sequence ID" value="AMM31022.1"/>
    <property type="molecule type" value="Genomic_DNA"/>
</dbReference>
<reference evidence="5 6" key="1">
    <citation type="submission" date="2016-02" db="EMBL/GenBank/DDBJ databases">
        <title>Complete genome of Sinomonas atrocyanea KCTC 3377.</title>
        <authorList>
            <person name="Kim K.M."/>
        </authorList>
    </citation>
    <scope>NUCLEOTIDE SEQUENCE [LARGE SCALE GENOMIC DNA]</scope>
    <source>
        <strain evidence="5 6">KCTC 3377</strain>
    </source>
</reference>
<dbReference type="GO" id="GO:0005975">
    <property type="term" value="P:carbohydrate metabolic process"/>
    <property type="evidence" value="ECO:0007669"/>
    <property type="project" value="InterPro"/>
</dbReference>
<dbReference type="HAMAP" id="MF_01241">
    <property type="entry name" value="GlcN6P_deamin"/>
    <property type="match status" value="1"/>
</dbReference>
<dbReference type="GO" id="GO:0042802">
    <property type="term" value="F:identical protein binding"/>
    <property type="evidence" value="ECO:0007669"/>
    <property type="project" value="TreeGrafter"/>
</dbReference>
<dbReference type="InterPro" id="IPR006148">
    <property type="entry name" value="Glc/Gal-6P_isomerase"/>
</dbReference>
<evidence type="ECO:0000256" key="2">
    <source>
        <dbReference type="ARBA" id="ARBA00023277"/>
    </source>
</evidence>
<dbReference type="PATRIC" id="fig|37927.3.peg.335"/>
<dbReference type="NCBIfam" id="TIGR00502">
    <property type="entry name" value="nagB"/>
    <property type="match status" value="1"/>
</dbReference>
<organism evidence="5 6">
    <name type="scientific">Sinomonas atrocyanea</name>
    <dbReference type="NCBI Taxonomy" id="37927"/>
    <lineage>
        <taxon>Bacteria</taxon>
        <taxon>Bacillati</taxon>
        <taxon>Actinomycetota</taxon>
        <taxon>Actinomycetes</taxon>
        <taxon>Micrococcales</taxon>
        <taxon>Micrococcaceae</taxon>
        <taxon>Sinomonas</taxon>
    </lineage>
</organism>
<dbReference type="Proteomes" id="UP000070134">
    <property type="component" value="Chromosome"/>
</dbReference>
<dbReference type="GO" id="GO:0006046">
    <property type="term" value="P:N-acetylglucosamine catabolic process"/>
    <property type="evidence" value="ECO:0007669"/>
    <property type="project" value="UniProtKB-UniRule"/>
</dbReference>
<keyword evidence="1 3" id="KW-0378">Hydrolase</keyword>
<dbReference type="OrthoDB" id="9791139at2"/>
<dbReference type="InterPro" id="IPR037171">
    <property type="entry name" value="NagB/RpiA_transferase-like"/>
</dbReference>
<dbReference type="GO" id="GO:0005737">
    <property type="term" value="C:cytoplasm"/>
    <property type="evidence" value="ECO:0007669"/>
    <property type="project" value="TreeGrafter"/>
</dbReference>
<dbReference type="GO" id="GO:0006043">
    <property type="term" value="P:glucosamine catabolic process"/>
    <property type="evidence" value="ECO:0007669"/>
    <property type="project" value="TreeGrafter"/>
</dbReference>
<dbReference type="PANTHER" id="PTHR11280:SF5">
    <property type="entry name" value="GLUCOSAMINE-6-PHOSPHATE ISOMERASE"/>
    <property type="match status" value="1"/>
</dbReference>
<evidence type="ECO:0000313" key="5">
    <source>
        <dbReference type="EMBL" id="AMM31022.1"/>
    </source>
</evidence>
<dbReference type="KEGG" id="satk:SA2016_0321"/>
<dbReference type="InterPro" id="IPR018321">
    <property type="entry name" value="Glucosamine6P_isomerase_CS"/>
</dbReference>
<accession>A0A127A077</accession>
<dbReference type="GO" id="GO:0019262">
    <property type="term" value="P:N-acetylneuraminate catabolic process"/>
    <property type="evidence" value="ECO:0007669"/>
    <property type="project" value="UniProtKB-UniRule"/>
</dbReference>
<name>A0A127A077_9MICC</name>
<evidence type="ECO:0000313" key="6">
    <source>
        <dbReference type="Proteomes" id="UP000070134"/>
    </source>
</evidence>
<dbReference type="STRING" id="37927.SA2016_0321"/>